<evidence type="ECO:0000259" key="3">
    <source>
        <dbReference type="SMART" id="SM00849"/>
    </source>
</evidence>
<reference evidence="4 5" key="1">
    <citation type="journal article" date="2023" name="Microbiol. Spectr.">
        <title>Symbiosis of Carpenter Bees with Uncharacterized Lactic Acid Bacteria Showing NAD Auxotrophy.</title>
        <authorList>
            <person name="Kawasaki S."/>
            <person name="Ozawa K."/>
            <person name="Mori T."/>
            <person name="Yamamoto A."/>
            <person name="Ito M."/>
            <person name="Ohkuma M."/>
            <person name="Sakamoto M."/>
            <person name="Matsutani M."/>
        </authorList>
    </citation>
    <scope>NUCLEOTIDE SEQUENCE [LARGE SCALE GENOMIC DNA]</scope>
    <source>
        <strain evidence="4 5">KimC2</strain>
    </source>
</reference>
<evidence type="ECO:0000256" key="1">
    <source>
        <dbReference type="ARBA" id="ARBA00022801"/>
    </source>
</evidence>
<protein>
    <recommendedName>
        <fullName evidence="2">UPF0173 metal-dependent hydrolase KIMC2_18870</fullName>
    </recommendedName>
</protein>
<dbReference type="Gene3D" id="3.60.15.10">
    <property type="entry name" value="Ribonuclease Z/Hydroxyacylglutathione hydrolase-like"/>
    <property type="match status" value="1"/>
</dbReference>
<dbReference type="SMART" id="SM00849">
    <property type="entry name" value="Lactamase_B"/>
    <property type="match status" value="1"/>
</dbReference>
<feature type="domain" description="Metallo-beta-lactamase" evidence="3">
    <location>
        <begin position="7"/>
        <end position="194"/>
    </location>
</feature>
<dbReference type="InterPro" id="IPR001279">
    <property type="entry name" value="Metallo-B-lactamas"/>
</dbReference>
<evidence type="ECO:0000313" key="4">
    <source>
        <dbReference type="EMBL" id="BDR57325.1"/>
    </source>
</evidence>
<dbReference type="Proteomes" id="UP001321804">
    <property type="component" value="Chromosome"/>
</dbReference>
<dbReference type="InterPro" id="IPR022877">
    <property type="entry name" value="UPF0173"/>
</dbReference>
<dbReference type="EMBL" id="AP026801">
    <property type="protein sequence ID" value="BDR57325.1"/>
    <property type="molecule type" value="Genomic_DNA"/>
</dbReference>
<name>A0AAU9D7C2_9LACO</name>
<dbReference type="RefSeq" id="WP_317696329.1">
    <property type="nucleotide sequence ID" value="NZ_AP026801.1"/>
</dbReference>
<proteinExistence type="inferred from homology"/>
<keyword evidence="5" id="KW-1185">Reference proteome</keyword>
<evidence type="ECO:0000256" key="2">
    <source>
        <dbReference type="HAMAP-Rule" id="MF_00457"/>
    </source>
</evidence>
<dbReference type="HAMAP" id="MF_00457">
    <property type="entry name" value="UPF0173"/>
    <property type="match status" value="1"/>
</dbReference>
<dbReference type="KEGG" id="xak:KIMC2_18870"/>
<dbReference type="InterPro" id="IPR036866">
    <property type="entry name" value="RibonucZ/Hydroxyglut_hydro"/>
</dbReference>
<evidence type="ECO:0000313" key="5">
    <source>
        <dbReference type="Proteomes" id="UP001321804"/>
    </source>
</evidence>
<dbReference type="SUPFAM" id="SSF56281">
    <property type="entry name" value="Metallo-hydrolase/oxidoreductase"/>
    <property type="match status" value="1"/>
</dbReference>
<accession>A0AAU9D7C2</accession>
<gene>
    <name evidence="4" type="ORF">KIMC2_18870</name>
</gene>
<dbReference type="InterPro" id="IPR050114">
    <property type="entry name" value="UPF0173_UPF0282_UlaG_hydrolase"/>
</dbReference>
<keyword evidence="1 2" id="KW-0378">Hydrolase</keyword>
<comment type="similarity">
    <text evidence="2">Belongs to the UPF0173 family.</text>
</comment>
<dbReference type="GO" id="GO:0016787">
    <property type="term" value="F:hydrolase activity"/>
    <property type="evidence" value="ECO:0007669"/>
    <property type="project" value="UniProtKB-UniRule"/>
</dbReference>
<dbReference type="PANTHER" id="PTHR43546">
    <property type="entry name" value="UPF0173 METAL-DEPENDENT HYDROLASE MJ1163-RELATED"/>
    <property type="match status" value="1"/>
</dbReference>
<dbReference type="Pfam" id="PF13483">
    <property type="entry name" value="Lactamase_B_3"/>
    <property type="match status" value="1"/>
</dbReference>
<dbReference type="NCBIfam" id="NF001911">
    <property type="entry name" value="PRK00685.1"/>
    <property type="match status" value="1"/>
</dbReference>
<dbReference type="AlphaFoldDB" id="A0AAU9D7C2"/>
<organism evidence="4 5">
    <name type="scientific">Xylocopilactobacillus apis</name>
    <dbReference type="NCBI Taxonomy" id="2932183"/>
    <lineage>
        <taxon>Bacteria</taxon>
        <taxon>Bacillati</taxon>
        <taxon>Bacillota</taxon>
        <taxon>Bacilli</taxon>
        <taxon>Lactobacillales</taxon>
        <taxon>Lactobacillaceae</taxon>
        <taxon>Xylocopilactobacillus</taxon>
    </lineage>
</organism>
<sequence length="228" mass="25136">MKITYFGHAAFQIQLDSGSTLLFDPFISENPFTRVKPEDLQPDFIVLTHAHPDHLGNAIEIAKKNDATIVAQSDFANVLSETEGVKVINYLNFGGTYYGPEFQLKLFPAWHTDAMDYHGIPLPMGVAAGFSLVAEGKLIYDSGDTGLYSDLKLVARKKAVDLAFLPIGGSFTMDAEDAAEAAKYLDAKKVIPIHYNTFDPIKADPIAFQQYLPAGIVDLPKIDQEFEF</sequence>
<dbReference type="PANTHER" id="PTHR43546:SF3">
    <property type="entry name" value="UPF0173 METAL-DEPENDENT HYDROLASE MJ1163"/>
    <property type="match status" value="1"/>
</dbReference>